<proteinExistence type="predicted"/>
<name>A0ABY6LK97_9ARAC</name>
<keyword evidence="2" id="KW-1185">Reference proteome</keyword>
<reference evidence="1 2" key="1">
    <citation type="submission" date="2022-01" db="EMBL/GenBank/DDBJ databases">
        <title>A chromosomal length assembly of Cordylochernes scorpioides.</title>
        <authorList>
            <person name="Zeh D."/>
            <person name="Zeh J."/>
        </authorList>
    </citation>
    <scope>NUCLEOTIDE SEQUENCE [LARGE SCALE GENOMIC DNA]</scope>
    <source>
        <strain evidence="1">IN4F17</strain>
        <tissue evidence="1">Whole Body</tissue>
    </source>
</reference>
<protein>
    <submittedName>
        <fullName evidence="1">Uncharacterized protein</fullName>
    </submittedName>
</protein>
<sequence length="120" mass="13364">MVQCLKNALKQQGVRAIFPTAFPQAIPTRTQPSHKIGEPDVIEILNQTILNKELMANVKGKSLQIMEAQSLTMVLNPSQISKLIFQAPPFLPNVIALWLSQLEAVFIFANIVSDKFKYSA</sequence>
<gene>
    <name evidence="1" type="ORF">LAZ67_20001545</name>
</gene>
<dbReference type="EMBL" id="CP092882">
    <property type="protein sequence ID" value="UYV81561.1"/>
    <property type="molecule type" value="Genomic_DNA"/>
</dbReference>
<accession>A0ABY6LK97</accession>
<dbReference type="Proteomes" id="UP001235939">
    <property type="component" value="Chromosome 20"/>
</dbReference>
<organism evidence="1 2">
    <name type="scientific">Cordylochernes scorpioides</name>
    <dbReference type="NCBI Taxonomy" id="51811"/>
    <lineage>
        <taxon>Eukaryota</taxon>
        <taxon>Metazoa</taxon>
        <taxon>Ecdysozoa</taxon>
        <taxon>Arthropoda</taxon>
        <taxon>Chelicerata</taxon>
        <taxon>Arachnida</taxon>
        <taxon>Pseudoscorpiones</taxon>
        <taxon>Cheliferoidea</taxon>
        <taxon>Chernetidae</taxon>
        <taxon>Cordylochernes</taxon>
    </lineage>
</organism>
<evidence type="ECO:0000313" key="2">
    <source>
        <dbReference type="Proteomes" id="UP001235939"/>
    </source>
</evidence>
<evidence type="ECO:0000313" key="1">
    <source>
        <dbReference type="EMBL" id="UYV81561.1"/>
    </source>
</evidence>